<evidence type="ECO:0000256" key="1">
    <source>
        <dbReference type="SAM" id="Phobius"/>
    </source>
</evidence>
<evidence type="ECO:0000313" key="2">
    <source>
        <dbReference type="EMBL" id="OIP87509.1"/>
    </source>
</evidence>
<organism evidence="2 3">
    <name type="scientific">Candidatus Shapirobacteria bacterium CG2_30_35_20</name>
    <dbReference type="NCBI Taxonomy" id="1805376"/>
    <lineage>
        <taxon>Bacteria</taxon>
        <taxon>Candidatus Shapironibacteriota</taxon>
    </lineage>
</organism>
<gene>
    <name evidence="2" type="ORF">AUK05_01100</name>
</gene>
<evidence type="ECO:0000313" key="3">
    <source>
        <dbReference type="Proteomes" id="UP000182344"/>
    </source>
</evidence>
<feature type="transmembrane region" description="Helical" evidence="1">
    <location>
        <begin position="6"/>
        <end position="24"/>
    </location>
</feature>
<keyword evidence="1" id="KW-1133">Transmembrane helix</keyword>
<dbReference type="Proteomes" id="UP000182344">
    <property type="component" value="Unassembled WGS sequence"/>
</dbReference>
<dbReference type="EMBL" id="MNZO01000016">
    <property type="protein sequence ID" value="OIP87509.1"/>
    <property type="molecule type" value="Genomic_DNA"/>
</dbReference>
<accession>A0A1J5HQA7</accession>
<reference evidence="2 3" key="1">
    <citation type="journal article" date="2016" name="Environ. Microbiol.">
        <title>Genomic resolution of a cold subsurface aquifer community provides metabolic insights for novel microbes adapted to high CO concentrations.</title>
        <authorList>
            <person name="Probst A.J."/>
            <person name="Castelle C.J."/>
            <person name="Singh A."/>
            <person name="Brown C.T."/>
            <person name="Anantharaman K."/>
            <person name="Sharon I."/>
            <person name="Hug L.A."/>
            <person name="Burstein D."/>
            <person name="Emerson J.B."/>
            <person name="Thomas B.C."/>
            <person name="Banfield J.F."/>
        </authorList>
    </citation>
    <scope>NUCLEOTIDE SEQUENCE [LARGE SCALE GENOMIC DNA]</scope>
    <source>
        <strain evidence="2">CG2_30_35_20</strain>
    </source>
</reference>
<comment type="caution">
    <text evidence="2">The sequence shown here is derived from an EMBL/GenBank/DDBJ whole genome shotgun (WGS) entry which is preliminary data.</text>
</comment>
<name>A0A1J5HQA7_9BACT</name>
<sequence>MNTIEVYEILAIVSGLLLYEIYKYQKGWGIGRRVFIFTKPKTSTVVNRFSLLLSIIGLAIIEILIITLIY</sequence>
<feature type="transmembrane region" description="Helical" evidence="1">
    <location>
        <begin position="45"/>
        <end position="69"/>
    </location>
</feature>
<keyword evidence="1" id="KW-0812">Transmembrane</keyword>
<proteinExistence type="predicted"/>
<dbReference type="AlphaFoldDB" id="A0A1J5HQA7"/>
<keyword evidence="1" id="KW-0472">Membrane</keyword>
<protein>
    <submittedName>
        <fullName evidence="2">Uncharacterized protein</fullName>
    </submittedName>
</protein>
<dbReference type="STRING" id="1805376.AUK05_01100"/>